<dbReference type="GO" id="GO:0006508">
    <property type="term" value="P:proteolysis"/>
    <property type="evidence" value="ECO:0007669"/>
    <property type="project" value="InterPro"/>
</dbReference>
<evidence type="ECO:0000256" key="1">
    <source>
        <dbReference type="ARBA" id="ARBA00022801"/>
    </source>
</evidence>
<feature type="signal peptide" evidence="2">
    <location>
        <begin position="1"/>
        <end position="25"/>
    </location>
</feature>
<feature type="domain" description="Peptidase S9 prolyl oligopeptidase catalytic" evidence="3">
    <location>
        <begin position="431"/>
        <end position="633"/>
    </location>
</feature>
<dbReference type="InterPro" id="IPR001375">
    <property type="entry name" value="Peptidase_S9_cat"/>
</dbReference>
<evidence type="ECO:0000313" key="4">
    <source>
        <dbReference type="EMBL" id="TQV82425.1"/>
    </source>
</evidence>
<sequence>MLYSKKTAHIAITLLLLLTAGHTISATKLPVSAFANLPYIQTVSISPGGTHIGSWLNIDNGSLIIVKSVNTGESVPVISTDNTEFKINWFRWANDERLIISLRFAANRYNRPTTETRLVSINRDGTDAFNLVEHIRPLMNLQDNVVDWLPKDPDHILVAVVGERDRPIGPAVYRVNVYDGQKARVQRPYARITHWLTDPFHRVRVGMRIGAESTAVYIRQGRKGWRSKWLFDNFSLGEIWPLGFGLDPNTLFVQSYHRGRKAIFKVDITTSFHERELVLADPTYDIEGELVYSPRGEVVGIKHLHNGAHHFWDEKYLGLYNGIKKQFPDTNNQLLSFSNDEKRYILLTTSDEEPGTYYFGDRKHKVITRIGPRYPNIDASVLTATQKINYPARDGTLIEGYLTLPPAAYPDRPPVIIFPHGGPMERDSKEFDYWTAFFANRGYAVLQMNFRGSTGYGIEFMRAGFKNWGRLMQDDITDGVNWLIKKGIGDPERMCIVGASYGGYAAMMGLVKTPELYKCAVSFAGISDLPKFVFAQRNKIKLNQIGDSWKQLSETSPLHQVDRITAPLLIFHGEKDRVVPASQTRAMIKALKSAKKEYTYIELPNGDHYLSNQENRLLLFREMEIFLAQHLGSNEKKYAENTLAQP</sequence>
<dbReference type="Proteomes" id="UP000319732">
    <property type="component" value="Unassembled WGS sequence"/>
</dbReference>
<keyword evidence="5" id="KW-1185">Reference proteome</keyword>
<reference evidence="4 5" key="1">
    <citation type="submission" date="2019-06" db="EMBL/GenBank/DDBJ databases">
        <title>Whole genome sequence for Cellvibrionaceae sp. R142.</title>
        <authorList>
            <person name="Wang G."/>
        </authorList>
    </citation>
    <scope>NUCLEOTIDE SEQUENCE [LARGE SCALE GENOMIC DNA]</scope>
    <source>
        <strain evidence="4 5">R142</strain>
    </source>
</reference>
<keyword evidence="1" id="KW-0378">Hydrolase</keyword>
<dbReference type="EMBL" id="VHSG01000007">
    <property type="protein sequence ID" value="TQV82425.1"/>
    <property type="molecule type" value="Genomic_DNA"/>
</dbReference>
<dbReference type="Pfam" id="PF00326">
    <property type="entry name" value="Peptidase_S9"/>
    <property type="match status" value="1"/>
</dbReference>
<dbReference type="InterPro" id="IPR029058">
    <property type="entry name" value="AB_hydrolase_fold"/>
</dbReference>
<dbReference type="PANTHER" id="PTHR42776:SF27">
    <property type="entry name" value="DIPEPTIDYL PEPTIDASE FAMILY MEMBER 6"/>
    <property type="match status" value="1"/>
</dbReference>
<accession>A0A545TYX9</accession>
<dbReference type="GO" id="GO:0004252">
    <property type="term" value="F:serine-type endopeptidase activity"/>
    <property type="evidence" value="ECO:0007669"/>
    <property type="project" value="TreeGrafter"/>
</dbReference>
<evidence type="ECO:0000313" key="5">
    <source>
        <dbReference type="Proteomes" id="UP000319732"/>
    </source>
</evidence>
<proteinExistence type="predicted"/>
<dbReference type="PANTHER" id="PTHR42776">
    <property type="entry name" value="SERINE PEPTIDASE S9 FAMILY MEMBER"/>
    <property type="match status" value="1"/>
</dbReference>
<dbReference type="SUPFAM" id="SSF82171">
    <property type="entry name" value="DPP6 N-terminal domain-like"/>
    <property type="match status" value="1"/>
</dbReference>
<organism evidence="4 5">
    <name type="scientific">Exilibacterium tricleocarpae</name>
    <dbReference type="NCBI Taxonomy" id="2591008"/>
    <lineage>
        <taxon>Bacteria</taxon>
        <taxon>Pseudomonadati</taxon>
        <taxon>Pseudomonadota</taxon>
        <taxon>Gammaproteobacteria</taxon>
        <taxon>Cellvibrionales</taxon>
        <taxon>Cellvibrionaceae</taxon>
        <taxon>Exilibacterium</taxon>
    </lineage>
</organism>
<comment type="caution">
    <text evidence="4">The sequence shown here is derived from an EMBL/GenBank/DDBJ whole genome shotgun (WGS) entry which is preliminary data.</text>
</comment>
<dbReference type="SUPFAM" id="SSF53474">
    <property type="entry name" value="alpha/beta-Hydrolases"/>
    <property type="match status" value="1"/>
</dbReference>
<dbReference type="OrthoDB" id="4269629at2"/>
<dbReference type="Gene3D" id="3.40.50.1820">
    <property type="entry name" value="alpha/beta hydrolase"/>
    <property type="match status" value="1"/>
</dbReference>
<evidence type="ECO:0000259" key="3">
    <source>
        <dbReference type="Pfam" id="PF00326"/>
    </source>
</evidence>
<protein>
    <submittedName>
        <fullName evidence="4">S9 family peptidase</fullName>
    </submittedName>
</protein>
<keyword evidence="2" id="KW-0732">Signal</keyword>
<gene>
    <name evidence="4" type="ORF">FKG94_06680</name>
</gene>
<feature type="chain" id="PRO_5022142970" evidence="2">
    <location>
        <begin position="26"/>
        <end position="646"/>
    </location>
</feature>
<dbReference type="AlphaFoldDB" id="A0A545TYX9"/>
<evidence type="ECO:0000256" key="2">
    <source>
        <dbReference type="SAM" id="SignalP"/>
    </source>
</evidence>
<name>A0A545TYX9_9GAMM</name>